<dbReference type="PROSITE" id="PS01360">
    <property type="entry name" value="ZF_MYND_1"/>
    <property type="match status" value="1"/>
</dbReference>
<evidence type="ECO:0000256" key="1">
    <source>
        <dbReference type="ARBA" id="ARBA00022723"/>
    </source>
</evidence>
<evidence type="ECO:0000256" key="3">
    <source>
        <dbReference type="ARBA" id="ARBA00022833"/>
    </source>
</evidence>
<keyword evidence="1" id="KW-0479">Metal-binding</keyword>
<reference evidence="6" key="2">
    <citation type="submission" date="2023-05" db="EMBL/GenBank/DDBJ databases">
        <authorList>
            <consortium name="Lawrence Berkeley National Laboratory"/>
            <person name="Steindorff A."/>
            <person name="Hensen N."/>
            <person name="Bonometti L."/>
            <person name="Westerberg I."/>
            <person name="Brannstrom I.O."/>
            <person name="Guillou S."/>
            <person name="Cros-Aarteil S."/>
            <person name="Calhoun S."/>
            <person name="Haridas S."/>
            <person name="Kuo A."/>
            <person name="Mondo S."/>
            <person name="Pangilinan J."/>
            <person name="Riley R."/>
            <person name="Labutti K."/>
            <person name="Andreopoulos B."/>
            <person name="Lipzen A."/>
            <person name="Chen C."/>
            <person name="Yanf M."/>
            <person name="Daum C."/>
            <person name="Ng V."/>
            <person name="Clum A."/>
            <person name="Ohm R."/>
            <person name="Martin F."/>
            <person name="Silar P."/>
            <person name="Natvig D."/>
            <person name="Lalanne C."/>
            <person name="Gautier V."/>
            <person name="Ament-Velasquez S.L."/>
            <person name="Kruys A."/>
            <person name="Hutchinson M.I."/>
            <person name="Powell A.J."/>
            <person name="Barry K."/>
            <person name="Miller A.N."/>
            <person name="Grigoriev I.V."/>
            <person name="Debuchy R."/>
            <person name="Gladieux P."/>
            <person name="Thoren M.H."/>
            <person name="Johannesson H."/>
        </authorList>
    </citation>
    <scope>NUCLEOTIDE SEQUENCE</scope>
    <source>
        <strain evidence="6">CBS 990.96</strain>
    </source>
</reference>
<dbReference type="Gene3D" id="6.10.140.2220">
    <property type="match status" value="1"/>
</dbReference>
<evidence type="ECO:0000313" key="6">
    <source>
        <dbReference type="EMBL" id="KAK4224917.1"/>
    </source>
</evidence>
<evidence type="ECO:0000313" key="7">
    <source>
        <dbReference type="Proteomes" id="UP001301958"/>
    </source>
</evidence>
<dbReference type="AlphaFoldDB" id="A0AAN7BKH6"/>
<dbReference type="Proteomes" id="UP001301958">
    <property type="component" value="Unassembled WGS sequence"/>
</dbReference>
<keyword evidence="7" id="KW-1185">Reference proteome</keyword>
<protein>
    <recommendedName>
        <fullName evidence="5">MYND-type domain-containing protein</fullName>
    </recommendedName>
</protein>
<name>A0AAN7BKH6_9PEZI</name>
<keyword evidence="3" id="KW-0862">Zinc</keyword>
<evidence type="ECO:0000259" key="5">
    <source>
        <dbReference type="PROSITE" id="PS50865"/>
    </source>
</evidence>
<evidence type="ECO:0000256" key="2">
    <source>
        <dbReference type="ARBA" id="ARBA00022771"/>
    </source>
</evidence>
<organism evidence="6 7">
    <name type="scientific">Podospora fimiseda</name>
    <dbReference type="NCBI Taxonomy" id="252190"/>
    <lineage>
        <taxon>Eukaryota</taxon>
        <taxon>Fungi</taxon>
        <taxon>Dikarya</taxon>
        <taxon>Ascomycota</taxon>
        <taxon>Pezizomycotina</taxon>
        <taxon>Sordariomycetes</taxon>
        <taxon>Sordariomycetidae</taxon>
        <taxon>Sordariales</taxon>
        <taxon>Podosporaceae</taxon>
        <taxon>Podospora</taxon>
    </lineage>
</organism>
<proteinExistence type="predicted"/>
<dbReference type="GO" id="GO:0008270">
    <property type="term" value="F:zinc ion binding"/>
    <property type="evidence" value="ECO:0007669"/>
    <property type="project" value="UniProtKB-KW"/>
</dbReference>
<dbReference type="Pfam" id="PF01753">
    <property type="entry name" value="zf-MYND"/>
    <property type="match status" value="1"/>
</dbReference>
<feature type="domain" description="MYND-type" evidence="5">
    <location>
        <begin position="157"/>
        <end position="199"/>
    </location>
</feature>
<evidence type="ECO:0000256" key="4">
    <source>
        <dbReference type="PROSITE-ProRule" id="PRU00134"/>
    </source>
</evidence>
<reference evidence="6" key="1">
    <citation type="journal article" date="2023" name="Mol. Phylogenet. Evol.">
        <title>Genome-scale phylogeny and comparative genomics of the fungal order Sordariales.</title>
        <authorList>
            <person name="Hensen N."/>
            <person name="Bonometti L."/>
            <person name="Westerberg I."/>
            <person name="Brannstrom I.O."/>
            <person name="Guillou S."/>
            <person name="Cros-Aarteil S."/>
            <person name="Calhoun S."/>
            <person name="Haridas S."/>
            <person name="Kuo A."/>
            <person name="Mondo S."/>
            <person name="Pangilinan J."/>
            <person name="Riley R."/>
            <person name="LaButti K."/>
            <person name="Andreopoulos B."/>
            <person name="Lipzen A."/>
            <person name="Chen C."/>
            <person name="Yan M."/>
            <person name="Daum C."/>
            <person name="Ng V."/>
            <person name="Clum A."/>
            <person name="Steindorff A."/>
            <person name="Ohm R.A."/>
            <person name="Martin F."/>
            <person name="Silar P."/>
            <person name="Natvig D.O."/>
            <person name="Lalanne C."/>
            <person name="Gautier V."/>
            <person name="Ament-Velasquez S.L."/>
            <person name="Kruys A."/>
            <person name="Hutchinson M.I."/>
            <person name="Powell A.J."/>
            <person name="Barry K."/>
            <person name="Miller A.N."/>
            <person name="Grigoriev I.V."/>
            <person name="Debuchy R."/>
            <person name="Gladieux P."/>
            <person name="Hiltunen Thoren M."/>
            <person name="Johannesson H."/>
        </authorList>
    </citation>
    <scope>NUCLEOTIDE SEQUENCE</scope>
    <source>
        <strain evidence="6">CBS 990.96</strain>
    </source>
</reference>
<keyword evidence="2 4" id="KW-0863">Zinc-finger</keyword>
<comment type="caution">
    <text evidence="6">The sequence shown here is derived from an EMBL/GenBank/DDBJ whole genome shotgun (WGS) entry which is preliminary data.</text>
</comment>
<gene>
    <name evidence="6" type="ORF">QBC38DRAFT_531966</name>
</gene>
<dbReference type="EMBL" id="MU865380">
    <property type="protein sequence ID" value="KAK4224917.1"/>
    <property type="molecule type" value="Genomic_DNA"/>
</dbReference>
<sequence>MMKRWGDRLLEAEFDLDLVAGFDAKFKKEQDQLPFSKIFKKDTTKELLNEIRTKLDAGLGMRYFDKIRNQQTNPKYVKSLAMYETVLLGVVFMHVGAKIRSSDLSHLEGLVPQVEMSDGISIIDFTNGWREAGKIQFTVALREYKNGVPRNMLEPSCHVCGFTKTDIMFAPDLCGRCRRAAYCSSNCQKKAWPTHKLLCGFSGV</sequence>
<accession>A0AAN7BKH6</accession>
<dbReference type="SUPFAM" id="SSF144232">
    <property type="entry name" value="HIT/MYND zinc finger-like"/>
    <property type="match status" value="1"/>
</dbReference>
<dbReference type="PROSITE" id="PS50865">
    <property type="entry name" value="ZF_MYND_2"/>
    <property type="match status" value="1"/>
</dbReference>
<dbReference type="InterPro" id="IPR002893">
    <property type="entry name" value="Znf_MYND"/>
</dbReference>